<comment type="caution">
    <text evidence="2">The sequence shown here is derived from an EMBL/GenBank/DDBJ whole genome shotgun (WGS) entry which is preliminary data.</text>
</comment>
<dbReference type="EMBL" id="JAACXV010000103">
    <property type="protein sequence ID" value="KAF7283509.1"/>
    <property type="molecule type" value="Genomic_DNA"/>
</dbReference>
<keyword evidence="3" id="KW-1185">Reference proteome</keyword>
<gene>
    <name evidence="2" type="ORF">GWI33_000376</name>
</gene>
<evidence type="ECO:0000256" key="1">
    <source>
        <dbReference type="SAM" id="MobiDB-lite"/>
    </source>
</evidence>
<feature type="compositionally biased region" description="Basic and acidic residues" evidence="1">
    <location>
        <begin position="63"/>
        <end position="85"/>
    </location>
</feature>
<proteinExistence type="predicted"/>
<dbReference type="AlphaFoldDB" id="A0A834ILZ4"/>
<accession>A0A834ILZ4</accession>
<feature type="region of interest" description="Disordered" evidence="1">
    <location>
        <begin position="27"/>
        <end position="85"/>
    </location>
</feature>
<feature type="compositionally biased region" description="Polar residues" evidence="1">
    <location>
        <begin position="28"/>
        <end position="37"/>
    </location>
</feature>
<organism evidence="2 3">
    <name type="scientific">Rhynchophorus ferrugineus</name>
    <name type="common">Red palm weevil</name>
    <name type="synonym">Curculio ferrugineus</name>
    <dbReference type="NCBI Taxonomy" id="354439"/>
    <lineage>
        <taxon>Eukaryota</taxon>
        <taxon>Metazoa</taxon>
        <taxon>Ecdysozoa</taxon>
        <taxon>Arthropoda</taxon>
        <taxon>Hexapoda</taxon>
        <taxon>Insecta</taxon>
        <taxon>Pterygota</taxon>
        <taxon>Neoptera</taxon>
        <taxon>Endopterygota</taxon>
        <taxon>Coleoptera</taxon>
        <taxon>Polyphaga</taxon>
        <taxon>Cucujiformia</taxon>
        <taxon>Curculionidae</taxon>
        <taxon>Dryophthorinae</taxon>
        <taxon>Rhynchophorus</taxon>
    </lineage>
</organism>
<dbReference type="Proteomes" id="UP000625711">
    <property type="component" value="Unassembled WGS sequence"/>
</dbReference>
<sequence length="85" mass="9716">MYIQYSLKYSSTLIRQNGLEINNAILPQPTSNQTIGSTPGRRNDVRTMPENQPQSPVARRYRERPFKRAADARPRIAAESIEKSL</sequence>
<reference evidence="2" key="1">
    <citation type="submission" date="2020-08" db="EMBL/GenBank/DDBJ databases">
        <title>Genome sequencing and assembly of the red palm weevil Rhynchophorus ferrugineus.</title>
        <authorList>
            <person name="Dias G.B."/>
            <person name="Bergman C.M."/>
            <person name="Manee M."/>
        </authorList>
    </citation>
    <scope>NUCLEOTIDE SEQUENCE</scope>
    <source>
        <strain evidence="2">AA-2017</strain>
        <tissue evidence="2">Whole larva</tissue>
    </source>
</reference>
<protein>
    <submittedName>
        <fullName evidence="2">Uncharacterized protein</fullName>
    </submittedName>
</protein>
<name>A0A834ILZ4_RHYFE</name>
<evidence type="ECO:0000313" key="2">
    <source>
        <dbReference type="EMBL" id="KAF7283509.1"/>
    </source>
</evidence>
<evidence type="ECO:0000313" key="3">
    <source>
        <dbReference type="Proteomes" id="UP000625711"/>
    </source>
</evidence>